<name>A0A3D6AT43_9BACE</name>
<evidence type="ECO:0008006" key="3">
    <source>
        <dbReference type="Google" id="ProtNLM"/>
    </source>
</evidence>
<reference evidence="1 2" key="1">
    <citation type="journal article" date="2019" name="Nat. Med.">
        <title>A library of human gut bacterial isolates paired with longitudinal multiomics data enables mechanistic microbiome research.</title>
        <authorList>
            <person name="Poyet M."/>
            <person name="Groussin M."/>
            <person name="Gibbons S.M."/>
            <person name="Avila-Pacheco J."/>
            <person name="Jiang X."/>
            <person name="Kearney S.M."/>
            <person name="Perrotta A.R."/>
            <person name="Berdy B."/>
            <person name="Zhao S."/>
            <person name="Lieberman T.D."/>
            <person name="Swanson P.K."/>
            <person name="Smith M."/>
            <person name="Roesemann S."/>
            <person name="Alexander J.E."/>
            <person name="Rich S.A."/>
            <person name="Livny J."/>
            <person name="Vlamakis H."/>
            <person name="Clish C."/>
            <person name="Bullock K."/>
            <person name="Deik A."/>
            <person name="Scott J."/>
            <person name="Pierce K.A."/>
            <person name="Xavier R.J."/>
            <person name="Alm E.J."/>
        </authorList>
    </citation>
    <scope>NUCLEOTIDE SEQUENCE [LARGE SCALE GENOMIC DNA]</scope>
    <source>
        <strain evidence="1 2">BIOML-A6</strain>
    </source>
</reference>
<organism evidence="1 2">
    <name type="scientific">Bacteroides cellulosilyticus</name>
    <dbReference type="NCBI Taxonomy" id="246787"/>
    <lineage>
        <taxon>Bacteria</taxon>
        <taxon>Pseudomonadati</taxon>
        <taxon>Bacteroidota</taxon>
        <taxon>Bacteroidia</taxon>
        <taxon>Bacteroidales</taxon>
        <taxon>Bacteroidaceae</taxon>
        <taxon>Bacteroides</taxon>
    </lineage>
</organism>
<gene>
    <name evidence="1" type="ORF">F2Y81_21795</name>
</gene>
<dbReference type="AlphaFoldDB" id="A0A3D6AT43"/>
<evidence type="ECO:0000313" key="2">
    <source>
        <dbReference type="Proteomes" id="UP000448877"/>
    </source>
</evidence>
<sequence length="1092" mass="120584">MRYTVSIFKKHLLIYTLMTVVCLSGCVQEEFATPPKKTENSVEFSLSVFDVKMPSVASRSMVGVGEANKEDEVQSVDILVFDASVEPAVLLEWVEVESQNIEQNLAGGSSKVDFSAPLTLSSKKVCIAVVANCSLSGLTKGTPKNDVLNSLIFQNSGKWLADADNYTAIPMYGEIEVAKIEPSVSIANIEMKRMLARIDIQNSTSNFKIEDVYLANFNTNGYVSPEWDSNGKINLTPTAPNMPSDPGKTLGAENAIRYQVNGAASYIGEIYALEASAAIDAGGVGEDGNASRKNATCLIVMGKMIENGVAVGDSYYYRVDFTQKVTIEEGTEVEYMPLMRNYKYVVDINEVSGPGFTDKVDALASYTVMSNMKTRVISYNRNKIKDVVYNGQYMLGVSVTDVQISQFQISEYAVDVFTDVPGGWTATVTNGESWLRINDGTSGGSATMSGASNSDTQFKLSMGYFDNALGIGDTRTGTVLLKTARLSQEITVTQKMIEPGVIKFVDAYGNEIENLFFRLRATNVSTNTIEPQSVYVMFSTDRLDARLEPDRDFAGLIAYPDWGGLIPALNPDRVTTTPFYGSVQAFSVEPKVKVDGDGKSEYWRVDKLLFTLHNKEGILLGAQKEFTIVQALLDFSFQYNESLSLRSYEVHLGAEQYLQLLTNNNWEITKVEQLEVSGDDGTGLLITSDTDNDIVAGRSNADNIMWDQSVVDSDDDKMGYSVINRGYNFRLKLHPGKWKEGKSGTIRITFKNVMRAGNQTSYTDYPFYTTIDLKMVSEKKSYTDNGEPLFYLYPIRFDNRLYYDANDRNTSLGRQVTIDDAVDLCTEIGDGWRLPNANELLLSYVYRDALGGEATQGSAYAGQNIYGWYTNWTNNYWSSSSYLDLGDTNVRFTMNFSGGFVQTTAIWPNNTIYSRCVRNNSSASQKYPYIKSSATEAIIVSRETVGGKEVGVDPSVLFAAGETPGSSSQLNKIAPKLQVALQSGNSETGWDEANTACTGLGDGWRLPTHREMLLILAMGGSNIRFDNAGFSEGPMPSWPSSFEKLTYVNWLLTNGGDDTSYWFLGPLSNKLDGWTGSKGTQWVHYRCVRSVN</sequence>
<dbReference type="RefSeq" id="WP_007216737.1">
    <property type="nucleotide sequence ID" value="NZ_JAJCMC020000001.1"/>
</dbReference>
<proteinExistence type="predicted"/>
<dbReference type="Proteomes" id="UP000448877">
    <property type="component" value="Unassembled WGS sequence"/>
</dbReference>
<protein>
    <recommendedName>
        <fullName evidence="3">Major fimbrial subunit protein N-terminal domain-containing protein</fullName>
    </recommendedName>
</protein>
<dbReference type="EMBL" id="VVYV01000046">
    <property type="protein sequence ID" value="KAA5413902.1"/>
    <property type="molecule type" value="Genomic_DNA"/>
</dbReference>
<evidence type="ECO:0000313" key="1">
    <source>
        <dbReference type="EMBL" id="KAA5413902.1"/>
    </source>
</evidence>
<accession>A0A3D6AT43</accession>
<comment type="caution">
    <text evidence="1">The sequence shown here is derived from an EMBL/GenBank/DDBJ whole genome shotgun (WGS) entry which is preliminary data.</text>
</comment>